<name>A0AAJ0CS77_9HYPO</name>
<dbReference type="Proteomes" id="UP001251528">
    <property type="component" value="Unassembled WGS sequence"/>
</dbReference>
<feature type="region of interest" description="Disordered" evidence="1">
    <location>
        <begin position="827"/>
        <end position="859"/>
    </location>
</feature>
<accession>A0AAJ0CS77</accession>
<dbReference type="PANTHER" id="PTHR39601">
    <property type="entry name" value="CHORIOGENIN HMINOR"/>
    <property type="match status" value="1"/>
</dbReference>
<organism evidence="3 4">
    <name type="scientific">Conoideocrella luteorostrata</name>
    <dbReference type="NCBI Taxonomy" id="1105319"/>
    <lineage>
        <taxon>Eukaryota</taxon>
        <taxon>Fungi</taxon>
        <taxon>Dikarya</taxon>
        <taxon>Ascomycota</taxon>
        <taxon>Pezizomycotina</taxon>
        <taxon>Sordariomycetes</taxon>
        <taxon>Hypocreomycetidae</taxon>
        <taxon>Hypocreales</taxon>
        <taxon>Clavicipitaceae</taxon>
        <taxon>Conoideocrella</taxon>
    </lineage>
</organism>
<sequence>MESMPTQTLMPAPPPYIASYSEDEACNPRKKPFNLEGLQNNIHACHQHSSGAQFLAMLHIPQIEFVETSDCFCPLFTHQIQGNHASDLLYPKKMGGKMTEHELMTQAGACRKSTGDHDIKSQQQIQLHRNYSRKVNYNSLSRNSSPVEQNLIPPQSNVLKELQVSAIPKLRERRSASAQAKLAPSTSLPTIWDPCTSQNDSQSPSKKSLRRSWLSMDGRSRFNSWSSNEDDNTQVWVLLDDYQSEYNPSFLRTAEKVPELWDDNGNVYVYLYPRGSGCGPSFKVPEFVVSTSNVFNALIHSESDSLSRTRSTGCVGHQRLRVDDAGRMESPFTRSIIEDPDALRLHLPLTPTASAHLTTLDDGEPTHFGRLISIRNLFAFLTRQPLVGLKTRSKIFDAVLDVANLLQEFGFSSLDGSDFGEVAKLSFKYYLNQMGLSDCRHSPEKTIKALILGERMRCVDLYSEAFAHAAGMYSAIMDQQLSLFNQASLCTQQKLERAHLDLVSRQHSVNEHLEHFDFPSLFAGIANSKSTPELKLVRFKSWRNSFNKMRKFTLNHYRAEFGSWPPKVSNKVHPFTKNGLNRLALKALYADMCALYDLLVDRTMLTSRTMDELPVVSDNLSELSLSALRTILSEFDRSKPPVLPPIPFDVPRLPSVKDQSKMGRVFKEYELFPLLSESYNQDENGAGLPFISKFKDFEIRESRGNVLKNLVDQRIGYWLFLYAVLQSLPLLVVDAPGVKHTEDVEYFLCEPPMNNLPWVSDQEVRKMWYEVIGGGGLVELSADAVMFSIQATYHRSYCWIAAKQWEDLNSADEPPLEEPLGLLLQHSATSSRNSTPLSGSSVQSPLPGDSHHALHSTRFSTSQQASQFSRLSIAMGLEPITFESENVLGSHNPNNPVDRRLPHKHLSMRTSSSVNLVYPTGRDHSMALQAKSVTTSGATFDDILAKVDPKPVTTKVRSRFRRHK</sequence>
<dbReference type="AlphaFoldDB" id="A0AAJ0CS77"/>
<dbReference type="InterPro" id="IPR058317">
    <property type="entry name" value="DUF8004"/>
</dbReference>
<feature type="compositionally biased region" description="Polar residues" evidence="1">
    <location>
        <begin position="827"/>
        <end position="844"/>
    </location>
</feature>
<evidence type="ECO:0000259" key="2">
    <source>
        <dbReference type="Pfam" id="PF26013"/>
    </source>
</evidence>
<comment type="caution">
    <text evidence="3">The sequence shown here is derived from an EMBL/GenBank/DDBJ whole genome shotgun (WGS) entry which is preliminary data.</text>
</comment>
<dbReference type="PANTHER" id="PTHR39601:SF2">
    <property type="entry name" value="CHORIOGENIN HMINOR"/>
    <property type="match status" value="1"/>
</dbReference>
<proteinExistence type="predicted"/>
<reference evidence="3" key="1">
    <citation type="submission" date="2023-06" db="EMBL/GenBank/DDBJ databases">
        <title>Conoideocrella luteorostrata (Hypocreales: Clavicipitaceae), a potential biocontrol fungus for elongate hemlock scale in United States Christmas tree production areas.</title>
        <authorList>
            <person name="Barrett H."/>
            <person name="Lovett B."/>
            <person name="Macias A.M."/>
            <person name="Stajich J.E."/>
            <person name="Kasson M.T."/>
        </authorList>
    </citation>
    <scope>NUCLEOTIDE SEQUENCE</scope>
    <source>
        <strain evidence="3">ARSEF 14590</strain>
    </source>
</reference>
<feature type="region of interest" description="Disordered" evidence="1">
    <location>
        <begin position="189"/>
        <end position="211"/>
    </location>
</feature>
<evidence type="ECO:0000313" key="4">
    <source>
        <dbReference type="Proteomes" id="UP001251528"/>
    </source>
</evidence>
<keyword evidence="4" id="KW-1185">Reference proteome</keyword>
<protein>
    <recommendedName>
        <fullName evidence="2">DUF8004 domain-containing protein</fullName>
    </recommendedName>
</protein>
<gene>
    <name evidence="3" type="ORF">QQS21_004104</name>
</gene>
<evidence type="ECO:0000313" key="3">
    <source>
        <dbReference type="EMBL" id="KAK2603728.1"/>
    </source>
</evidence>
<feature type="domain" description="DUF8004" evidence="2">
    <location>
        <begin position="426"/>
        <end position="518"/>
    </location>
</feature>
<dbReference type="Pfam" id="PF26013">
    <property type="entry name" value="DUF8004"/>
    <property type="match status" value="1"/>
</dbReference>
<dbReference type="EMBL" id="JASWJB010000058">
    <property type="protein sequence ID" value="KAK2603728.1"/>
    <property type="molecule type" value="Genomic_DNA"/>
</dbReference>
<evidence type="ECO:0000256" key="1">
    <source>
        <dbReference type="SAM" id="MobiDB-lite"/>
    </source>
</evidence>
<feature type="compositionally biased region" description="Polar residues" evidence="1">
    <location>
        <begin position="189"/>
        <end position="206"/>
    </location>
</feature>